<protein>
    <submittedName>
        <fullName evidence="1">Uncharacterized protein</fullName>
    </submittedName>
</protein>
<dbReference type="AlphaFoldDB" id="A0A8S1NW28"/>
<proteinExistence type="predicted"/>
<dbReference type="Proteomes" id="UP000692954">
    <property type="component" value="Unassembled WGS sequence"/>
</dbReference>
<keyword evidence="2" id="KW-1185">Reference proteome</keyword>
<evidence type="ECO:0000313" key="1">
    <source>
        <dbReference type="EMBL" id="CAD8096562.1"/>
    </source>
</evidence>
<comment type="caution">
    <text evidence="1">The sequence shown here is derived from an EMBL/GenBank/DDBJ whole genome shotgun (WGS) entry which is preliminary data.</text>
</comment>
<dbReference type="EMBL" id="CAJJDN010000066">
    <property type="protein sequence ID" value="CAD8096562.1"/>
    <property type="molecule type" value="Genomic_DNA"/>
</dbReference>
<accession>A0A8S1NW28</accession>
<sequence length="45" mass="5439">MILEGIDKFERHILLSFLVRLVFLDFNLVKLNKLINSLLYMHYTN</sequence>
<evidence type="ECO:0000313" key="2">
    <source>
        <dbReference type="Proteomes" id="UP000692954"/>
    </source>
</evidence>
<gene>
    <name evidence="1" type="ORF">PSON_ATCC_30995.1.T0660225</name>
</gene>
<organism evidence="1 2">
    <name type="scientific">Paramecium sonneborni</name>
    <dbReference type="NCBI Taxonomy" id="65129"/>
    <lineage>
        <taxon>Eukaryota</taxon>
        <taxon>Sar</taxon>
        <taxon>Alveolata</taxon>
        <taxon>Ciliophora</taxon>
        <taxon>Intramacronucleata</taxon>
        <taxon>Oligohymenophorea</taxon>
        <taxon>Peniculida</taxon>
        <taxon>Parameciidae</taxon>
        <taxon>Paramecium</taxon>
    </lineage>
</organism>
<reference evidence="1" key="1">
    <citation type="submission" date="2021-01" db="EMBL/GenBank/DDBJ databases">
        <authorList>
            <consortium name="Genoscope - CEA"/>
            <person name="William W."/>
        </authorList>
    </citation>
    <scope>NUCLEOTIDE SEQUENCE</scope>
</reference>
<name>A0A8S1NW28_9CILI</name>